<evidence type="ECO:0000313" key="3">
    <source>
        <dbReference type="Proteomes" id="UP000054928"/>
    </source>
</evidence>
<accession>A0A0P1AVG5</accession>
<keyword evidence="1" id="KW-0472">Membrane</keyword>
<proteinExistence type="predicted"/>
<dbReference type="Proteomes" id="UP000054928">
    <property type="component" value="Unassembled WGS sequence"/>
</dbReference>
<feature type="transmembrane region" description="Helical" evidence="1">
    <location>
        <begin position="87"/>
        <end position="106"/>
    </location>
</feature>
<dbReference type="RefSeq" id="XP_024582781.1">
    <property type="nucleotide sequence ID" value="XM_024717265.1"/>
</dbReference>
<dbReference type="GeneID" id="36397870"/>
<keyword evidence="1" id="KW-0812">Transmembrane</keyword>
<reference evidence="3" key="1">
    <citation type="submission" date="2014-09" db="EMBL/GenBank/DDBJ databases">
        <authorList>
            <person name="Sharma Rahul"/>
            <person name="Thines Marco"/>
        </authorList>
    </citation>
    <scope>NUCLEOTIDE SEQUENCE [LARGE SCALE GENOMIC DNA]</scope>
</reference>
<organism evidence="2 3">
    <name type="scientific">Plasmopara halstedii</name>
    <name type="common">Downy mildew of sunflower</name>
    <dbReference type="NCBI Taxonomy" id="4781"/>
    <lineage>
        <taxon>Eukaryota</taxon>
        <taxon>Sar</taxon>
        <taxon>Stramenopiles</taxon>
        <taxon>Oomycota</taxon>
        <taxon>Peronosporomycetes</taxon>
        <taxon>Peronosporales</taxon>
        <taxon>Peronosporaceae</taxon>
        <taxon>Plasmopara</taxon>
    </lineage>
</organism>
<feature type="transmembrane region" description="Helical" evidence="1">
    <location>
        <begin position="150"/>
        <end position="175"/>
    </location>
</feature>
<evidence type="ECO:0000313" key="2">
    <source>
        <dbReference type="EMBL" id="CEG46412.1"/>
    </source>
</evidence>
<keyword evidence="3" id="KW-1185">Reference proteome</keyword>
<feature type="transmembrane region" description="Helical" evidence="1">
    <location>
        <begin position="384"/>
        <end position="406"/>
    </location>
</feature>
<feature type="transmembrane region" description="Helical" evidence="1">
    <location>
        <begin position="16"/>
        <end position="35"/>
    </location>
</feature>
<dbReference type="OrthoDB" id="121624at2759"/>
<protein>
    <submittedName>
        <fullName evidence="2">Uncharacterized protein</fullName>
    </submittedName>
</protein>
<feature type="transmembrane region" description="Helical" evidence="1">
    <location>
        <begin position="346"/>
        <end position="364"/>
    </location>
</feature>
<feature type="transmembrane region" description="Helical" evidence="1">
    <location>
        <begin position="47"/>
        <end position="67"/>
    </location>
</feature>
<sequence length="464" mass="53070">MESQLDVLEMSHVKNFTIAFLLTVMTVTTMILLSIKIGFPLPFTEQIGNVVTAVYIPVLFVLVLGKAPFANNSNCRPYFVRFRRCQHAYMALAIIYPYYKALYDLIPLQYRKFTILMLPIWKFGAKYVVIGATRELEDFMPQLLSFTVDLYSSLLMSVCMSSAGSLFLSSLFIVVDVGQTILKFHELRANAFVVVQLLNQQRLSQGFLQSESSTESLELLAMILVVTRDPCASNIVSMRGVRLHACLPHPLPEERLKQLQILEASGLYCKNDTNNPRSARQCNFISRCYNRTLVQPIEPNLVNISTRQSTQTVAYHSEVSDVKAKNGKRSKELVLEGLQLLFHCEYLALVEYIECIVPTVYVTYMSILEMLPNIVYYPGGAGKWGVFAILNIVLFAMFEIGSFLFLNHFIQRKFKVSPMYQVAFVFETQMYQVQSMLYISLVLLLSYELAHQGVDFTFQFNWIR</sequence>
<dbReference type="OMA" id="MALAIIY"/>
<evidence type="ECO:0000256" key="1">
    <source>
        <dbReference type="SAM" id="Phobius"/>
    </source>
</evidence>
<dbReference type="AlphaFoldDB" id="A0A0P1AVG5"/>
<keyword evidence="1" id="KW-1133">Transmembrane helix</keyword>
<name>A0A0P1AVG5_PLAHL</name>
<dbReference type="EMBL" id="CCYD01002047">
    <property type="protein sequence ID" value="CEG46412.1"/>
    <property type="molecule type" value="Genomic_DNA"/>
</dbReference>